<evidence type="ECO:0000256" key="5">
    <source>
        <dbReference type="ARBA" id="ARBA00022989"/>
    </source>
</evidence>
<organism evidence="10 11">
    <name type="scientific">Lignipirellula cremea</name>
    <dbReference type="NCBI Taxonomy" id="2528010"/>
    <lineage>
        <taxon>Bacteria</taxon>
        <taxon>Pseudomonadati</taxon>
        <taxon>Planctomycetota</taxon>
        <taxon>Planctomycetia</taxon>
        <taxon>Pirellulales</taxon>
        <taxon>Pirellulaceae</taxon>
        <taxon>Lignipirellula</taxon>
    </lineage>
</organism>
<comment type="similarity">
    <text evidence="2 7">Belongs to the sodium:solute symporter (SSF) (TC 2.A.21) family.</text>
</comment>
<keyword evidence="3" id="KW-0813">Transport</keyword>
<gene>
    <name evidence="10" type="primary">putP_5</name>
    <name evidence="10" type="ORF">Pla8534_51120</name>
</gene>
<feature type="transmembrane region" description="Helical" evidence="9">
    <location>
        <begin position="51"/>
        <end position="70"/>
    </location>
</feature>
<dbReference type="InterPro" id="IPR001734">
    <property type="entry name" value="Na/solute_symporter"/>
</dbReference>
<dbReference type="CDD" id="cd11474">
    <property type="entry name" value="SLC5sbd_CHT"/>
    <property type="match status" value="1"/>
</dbReference>
<feature type="transmembrane region" description="Helical" evidence="9">
    <location>
        <begin position="191"/>
        <end position="210"/>
    </location>
</feature>
<feature type="transmembrane region" description="Helical" evidence="9">
    <location>
        <begin position="364"/>
        <end position="381"/>
    </location>
</feature>
<feature type="transmembrane region" description="Helical" evidence="9">
    <location>
        <begin position="275"/>
        <end position="301"/>
    </location>
</feature>
<evidence type="ECO:0000256" key="6">
    <source>
        <dbReference type="ARBA" id="ARBA00023136"/>
    </source>
</evidence>
<keyword evidence="5 9" id="KW-1133">Transmembrane helix</keyword>
<feature type="transmembrane region" description="Helical" evidence="9">
    <location>
        <begin position="125"/>
        <end position="153"/>
    </location>
</feature>
<feature type="transmembrane region" description="Helical" evidence="9">
    <location>
        <begin position="393"/>
        <end position="410"/>
    </location>
</feature>
<dbReference type="Proteomes" id="UP000317648">
    <property type="component" value="Chromosome"/>
</dbReference>
<keyword evidence="4 9" id="KW-0812">Transmembrane</keyword>
<dbReference type="PROSITE" id="PS50283">
    <property type="entry name" value="NA_SOLUT_SYMP_3"/>
    <property type="match status" value="1"/>
</dbReference>
<evidence type="ECO:0000256" key="3">
    <source>
        <dbReference type="ARBA" id="ARBA00022448"/>
    </source>
</evidence>
<name>A0A518DZK4_9BACT</name>
<reference evidence="10 11" key="1">
    <citation type="submission" date="2019-02" db="EMBL/GenBank/DDBJ databases">
        <title>Deep-cultivation of Planctomycetes and their phenomic and genomic characterization uncovers novel biology.</title>
        <authorList>
            <person name="Wiegand S."/>
            <person name="Jogler M."/>
            <person name="Boedeker C."/>
            <person name="Pinto D."/>
            <person name="Vollmers J."/>
            <person name="Rivas-Marin E."/>
            <person name="Kohn T."/>
            <person name="Peeters S.H."/>
            <person name="Heuer A."/>
            <person name="Rast P."/>
            <person name="Oberbeckmann S."/>
            <person name="Bunk B."/>
            <person name="Jeske O."/>
            <person name="Meyerdierks A."/>
            <person name="Storesund J.E."/>
            <person name="Kallscheuer N."/>
            <person name="Luecker S."/>
            <person name="Lage O.M."/>
            <person name="Pohl T."/>
            <person name="Merkel B.J."/>
            <person name="Hornburger P."/>
            <person name="Mueller R.-W."/>
            <person name="Bruemmer F."/>
            <person name="Labrenz M."/>
            <person name="Spormann A.M."/>
            <person name="Op den Camp H."/>
            <person name="Overmann J."/>
            <person name="Amann R."/>
            <person name="Jetten M.S.M."/>
            <person name="Mascher T."/>
            <person name="Medema M.H."/>
            <person name="Devos D.P."/>
            <person name="Kaster A.-K."/>
            <person name="Ovreas L."/>
            <person name="Rohde M."/>
            <person name="Galperin M.Y."/>
            <person name="Jogler C."/>
        </authorList>
    </citation>
    <scope>NUCLEOTIDE SEQUENCE [LARGE SCALE GENOMIC DNA]</scope>
    <source>
        <strain evidence="10 11">Pla85_3_4</strain>
    </source>
</reference>
<evidence type="ECO:0000256" key="2">
    <source>
        <dbReference type="ARBA" id="ARBA00006434"/>
    </source>
</evidence>
<feature type="transmembrane region" description="Helical" evidence="9">
    <location>
        <begin position="82"/>
        <end position="104"/>
    </location>
</feature>
<sequence>MPEISAGMQGLLGGVIAVYLVGMYALGYYAQQKIETHEDFLVAGRKLPLSLAWMTLLATWFGAGTLLTATDTVREEGLAGAALDPLGCGVCLLLAGVLVAGPIWRMKLLTVADLFRRRFGPWSELLSSIVLVPSYFGWVAAQFVALAGMLQLFFGLDPFYGLTCVAIVGVGYTLMGGMWSVTLTDAVQISLVLVGVVVLGGVVLVELGGGDAAAGWMRLVQETPAEKQTLIPHATAIQFWQWLGVFAVGALGNLPGQDLMQRIFAARSARVAQGACYLAGGLYLLFGAVPVMLGLAAPLLFPELQEAILPTLAHAFLSPVVTVIFVVALMSAVLSTIDSAILSPASVLAQNVFPRFTSLSPLKLNRFAVLLVTAGSLAAAYSGESAYELLEAAYEVIMVSLLVPLLLGLYTRPRSEWPAVASILSGFLVWAIHFGLEWDHFAAGWPLLGAYQAPTSLCATGVSLLAYLLCEPPWTMRRATEDSDANKPDDTPESEPTVPPPAS</sequence>
<evidence type="ECO:0000256" key="8">
    <source>
        <dbReference type="SAM" id="MobiDB-lite"/>
    </source>
</evidence>
<dbReference type="GO" id="GO:0005886">
    <property type="term" value="C:plasma membrane"/>
    <property type="evidence" value="ECO:0007669"/>
    <property type="project" value="TreeGrafter"/>
</dbReference>
<dbReference type="InterPro" id="IPR038377">
    <property type="entry name" value="Na/Glc_symporter_sf"/>
</dbReference>
<keyword evidence="6 9" id="KW-0472">Membrane</keyword>
<evidence type="ECO:0000256" key="1">
    <source>
        <dbReference type="ARBA" id="ARBA00004141"/>
    </source>
</evidence>
<evidence type="ECO:0000256" key="4">
    <source>
        <dbReference type="ARBA" id="ARBA00022692"/>
    </source>
</evidence>
<protein>
    <submittedName>
        <fullName evidence="10">Sodium/proline symporter</fullName>
    </submittedName>
</protein>
<dbReference type="OrthoDB" id="9810181at2"/>
<dbReference type="InterPro" id="IPR050277">
    <property type="entry name" value="Sodium:Solute_Symporter"/>
</dbReference>
<evidence type="ECO:0000256" key="9">
    <source>
        <dbReference type="SAM" id="Phobius"/>
    </source>
</evidence>
<comment type="subcellular location">
    <subcellularLocation>
        <location evidence="1">Membrane</location>
        <topology evidence="1">Multi-pass membrane protein</topology>
    </subcellularLocation>
</comment>
<dbReference type="GO" id="GO:0022857">
    <property type="term" value="F:transmembrane transporter activity"/>
    <property type="evidence" value="ECO:0007669"/>
    <property type="project" value="InterPro"/>
</dbReference>
<feature type="transmembrane region" description="Helical" evidence="9">
    <location>
        <begin position="448"/>
        <end position="470"/>
    </location>
</feature>
<dbReference type="KEGG" id="lcre:Pla8534_51120"/>
<feature type="compositionally biased region" description="Basic and acidic residues" evidence="8">
    <location>
        <begin position="479"/>
        <end position="490"/>
    </location>
</feature>
<feature type="transmembrane region" description="Helical" evidence="9">
    <location>
        <begin position="159"/>
        <end position="179"/>
    </location>
</feature>
<keyword evidence="11" id="KW-1185">Reference proteome</keyword>
<evidence type="ECO:0000313" key="11">
    <source>
        <dbReference type="Proteomes" id="UP000317648"/>
    </source>
</evidence>
<dbReference type="Pfam" id="PF00474">
    <property type="entry name" value="SSF"/>
    <property type="match status" value="1"/>
</dbReference>
<feature type="transmembrane region" description="Helical" evidence="9">
    <location>
        <begin position="230"/>
        <end position="254"/>
    </location>
</feature>
<accession>A0A518DZK4</accession>
<feature type="transmembrane region" description="Helical" evidence="9">
    <location>
        <begin position="313"/>
        <end position="334"/>
    </location>
</feature>
<proteinExistence type="inferred from homology"/>
<dbReference type="PANTHER" id="PTHR48086">
    <property type="entry name" value="SODIUM/PROLINE SYMPORTER-RELATED"/>
    <property type="match status" value="1"/>
</dbReference>
<feature type="transmembrane region" description="Helical" evidence="9">
    <location>
        <begin position="6"/>
        <end position="30"/>
    </location>
</feature>
<dbReference type="Gene3D" id="1.20.1730.10">
    <property type="entry name" value="Sodium/glucose cotransporter"/>
    <property type="match status" value="1"/>
</dbReference>
<feature type="transmembrane region" description="Helical" evidence="9">
    <location>
        <begin position="417"/>
        <end position="436"/>
    </location>
</feature>
<dbReference type="RefSeq" id="WP_145056053.1">
    <property type="nucleotide sequence ID" value="NZ_CP036433.1"/>
</dbReference>
<dbReference type="AlphaFoldDB" id="A0A518DZK4"/>
<evidence type="ECO:0000256" key="7">
    <source>
        <dbReference type="RuleBase" id="RU362091"/>
    </source>
</evidence>
<dbReference type="EMBL" id="CP036433">
    <property type="protein sequence ID" value="QDU97267.1"/>
    <property type="molecule type" value="Genomic_DNA"/>
</dbReference>
<evidence type="ECO:0000313" key="10">
    <source>
        <dbReference type="EMBL" id="QDU97267.1"/>
    </source>
</evidence>
<dbReference type="PANTHER" id="PTHR48086:SF7">
    <property type="entry name" value="SODIUM-SOLUTE SYMPORTER-RELATED"/>
    <property type="match status" value="1"/>
</dbReference>
<feature type="region of interest" description="Disordered" evidence="8">
    <location>
        <begin position="479"/>
        <end position="503"/>
    </location>
</feature>